<evidence type="ECO:0000313" key="9">
    <source>
        <dbReference type="EMBL" id="CAL1608141.1"/>
    </source>
</evidence>
<evidence type="ECO:0000313" key="10">
    <source>
        <dbReference type="Proteomes" id="UP001497482"/>
    </source>
</evidence>
<feature type="compositionally biased region" description="Pro residues" evidence="5">
    <location>
        <begin position="230"/>
        <end position="251"/>
    </location>
</feature>
<feature type="transmembrane region" description="Helical" evidence="6">
    <location>
        <begin position="85"/>
        <end position="111"/>
    </location>
</feature>
<feature type="domain" description="Shisa N-terminal" evidence="8">
    <location>
        <begin position="26"/>
        <end position="75"/>
    </location>
</feature>
<evidence type="ECO:0000256" key="7">
    <source>
        <dbReference type="SAM" id="SignalP"/>
    </source>
</evidence>
<keyword evidence="3 6" id="KW-1133">Transmembrane helix</keyword>
<name>A0AAV2M472_KNICA</name>
<protein>
    <recommendedName>
        <fullName evidence="8">Shisa N-terminal domain-containing protein</fullName>
    </recommendedName>
</protein>
<feature type="chain" id="PRO_5043729871" description="Shisa N-terminal domain-containing protein" evidence="7">
    <location>
        <begin position="24"/>
        <end position="508"/>
    </location>
</feature>
<dbReference type="Proteomes" id="UP001497482">
    <property type="component" value="Chromosome 6"/>
</dbReference>
<dbReference type="InterPro" id="IPR026910">
    <property type="entry name" value="Shisa"/>
</dbReference>
<evidence type="ECO:0000256" key="3">
    <source>
        <dbReference type="ARBA" id="ARBA00022989"/>
    </source>
</evidence>
<feature type="region of interest" description="Disordered" evidence="5">
    <location>
        <begin position="458"/>
        <end position="499"/>
    </location>
</feature>
<sequence>MASTLSSLVVLAIIIVCIPCTHAGYEDCEAYSDMSGQYHSKVKCYTGFCCGTCFNRYCCSDSFWRLTEKKQEDCDVHDFQPLAPMVVGIVVFIIIALIFILCCVCPCCCLYKSCRRPRPVVATTVVTSTHHSYPQQPQASQPYQGQYTPYQPVPVQPGYGAQPGPGYVAQPGPGYVAQPGPGYVAQPGAYQAAPFVPGPPPTYQEATGPYPVAPMPYSQAAFSPGQPSYPLQPPGPSPAHPPAHPQPPLQPNAPQMDFLSQPAFNPDYVSNKMTSSNRGAEEQLDQTEKLTKRNVQMSLTTELSPSEYEDKIRPEPCLLRAAGTRTSSNRGAEEQLDQTEKLTKRNVQMSLTTELSPSEYEDKLTWSREQRPKQVRDADTMTEFIWVTGGLCVSIFQIVLYVSLCCWCRKRCRKRRRPQDVVNVIYVPAPAAPPAEYQLPNYYPAAILPPNGFLSVPSAPPPSYQEATSSGLGQELPQGAPSYLSPPPDQSSLQPYNPDYCLPRYDFK</sequence>
<dbReference type="PANTHER" id="PTHR31395">
    <property type="entry name" value="SHISA"/>
    <property type="match status" value="1"/>
</dbReference>
<evidence type="ECO:0000256" key="1">
    <source>
        <dbReference type="ARBA" id="ARBA00004370"/>
    </source>
</evidence>
<feature type="signal peptide" evidence="7">
    <location>
        <begin position="1"/>
        <end position="23"/>
    </location>
</feature>
<dbReference type="InterPro" id="IPR053891">
    <property type="entry name" value="Shisa_N"/>
</dbReference>
<dbReference type="Pfam" id="PF13908">
    <property type="entry name" value="Shisa_N"/>
    <property type="match status" value="1"/>
</dbReference>
<dbReference type="PANTHER" id="PTHR31395:SF11">
    <property type="entry name" value="PROTEIN SHISA-LIKE-1"/>
    <property type="match status" value="1"/>
</dbReference>
<keyword evidence="2 6" id="KW-0812">Transmembrane</keyword>
<organism evidence="9 10">
    <name type="scientific">Knipowitschia caucasica</name>
    <name type="common">Caucasian dwarf goby</name>
    <name type="synonym">Pomatoschistus caucasicus</name>
    <dbReference type="NCBI Taxonomy" id="637954"/>
    <lineage>
        <taxon>Eukaryota</taxon>
        <taxon>Metazoa</taxon>
        <taxon>Chordata</taxon>
        <taxon>Craniata</taxon>
        <taxon>Vertebrata</taxon>
        <taxon>Euteleostomi</taxon>
        <taxon>Actinopterygii</taxon>
        <taxon>Neopterygii</taxon>
        <taxon>Teleostei</taxon>
        <taxon>Neoteleostei</taxon>
        <taxon>Acanthomorphata</taxon>
        <taxon>Gobiaria</taxon>
        <taxon>Gobiiformes</taxon>
        <taxon>Gobioidei</taxon>
        <taxon>Gobiidae</taxon>
        <taxon>Gobiinae</taxon>
        <taxon>Knipowitschia</taxon>
    </lineage>
</organism>
<evidence type="ECO:0000256" key="4">
    <source>
        <dbReference type="ARBA" id="ARBA00023136"/>
    </source>
</evidence>
<evidence type="ECO:0000259" key="8">
    <source>
        <dbReference type="Pfam" id="PF13908"/>
    </source>
</evidence>
<accession>A0AAV2M472</accession>
<gene>
    <name evidence="9" type="ORF">KC01_LOCUS35123</name>
</gene>
<evidence type="ECO:0000256" key="5">
    <source>
        <dbReference type="SAM" id="MobiDB-lite"/>
    </source>
</evidence>
<feature type="region of interest" description="Disordered" evidence="5">
    <location>
        <begin position="217"/>
        <end position="310"/>
    </location>
</feature>
<dbReference type="AlphaFoldDB" id="A0AAV2M472"/>
<keyword evidence="10" id="KW-1185">Reference proteome</keyword>
<feature type="transmembrane region" description="Helical" evidence="6">
    <location>
        <begin position="384"/>
        <end position="404"/>
    </location>
</feature>
<proteinExistence type="predicted"/>
<evidence type="ECO:0000256" key="2">
    <source>
        <dbReference type="ARBA" id="ARBA00022692"/>
    </source>
</evidence>
<reference evidence="9 10" key="1">
    <citation type="submission" date="2024-04" db="EMBL/GenBank/DDBJ databases">
        <authorList>
            <person name="Waldvogel A.-M."/>
            <person name="Schoenle A."/>
        </authorList>
    </citation>
    <scope>NUCLEOTIDE SEQUENCE [LARGE SCALE GENOMIC DNA]</scope>
</reference>
<dbReference type="EMBL" id="OZ035828">
    <property type="protein sequence ID" value="CAL1608141.1"/>
    <property type="molecule type" value="Genomic_DNA"/>
</dbReference>
<evidence type="ECO:0000256" key="6">
    <source>
        <dbReference type="SAM" id="Phobius"/>
    </source>
</evidence>
<keyword evidence="4 6" id="KW-0472">Membrane</keyword>
<keyword evidence="7" id="KW-0732">Signal</keyword>
<feature type="compositionally biased region" description="Polar residues" evidence="5">
    <location>
        <begin position="293"/>
        <end position="304"/>
    </location>
</feature>
<comment type="subcellular location">
    <subcellularLocation>
        <location evidence="1">Membrane</location>
    </subcellularLocation>
</comment>
<dbReference type="GO" id="GO:0016020">
    <property type="term" value="C:membrane"/>
    <property type="evidence" value="ECO:0007669"/>
    <property type="project" value="UniProtKB-SubCell"/>
</dbReference>